<evidence type="ECO:0000313" key="1">
    <source>
        <dbReference type="EMBL" id="KAB0642241.1"/>
    </source>
</evidence>
<evidence type="ECO:0000313" key="2">
    <source>
        <dbReference type="Proteomes" id="UP000430232"/>
    </source>
</evidence>
<dbReference type="AlphaFoldDB" id="A0A6H9SV02"/>
<keyword evidence="2" id="KW-1185">Reference proteome</keyword>
<proteinExistence type="predicted"/>
<dbReference type="EMBL" id="VZOJ01000028">
    <property type="protein sequence ID" value="KAB0642241.1"/>
    <property type="molecule type" value="Genomic_DNA"/>
</dbReference>
<sequence length="100" mass="11148">MRNDRSILHVSMVEKLSPTMISISWSSPCLGHYTDQVWRVGLARTESVCMLSGMSILPGDTVFRPRTQRSRVPINHNRMILASAVAGALRDSDTSQMTET</sequence>
<reference evidence="1 2" key="1">
    <citation type="submission" date="2019-09" db="EMBL/GenBank/DDBJ databases">
        <title>Draft genome sequences of 48 bacterial type strains from the CCUG.</title>
        <authorList>
            <person name="Tunovic T."/>
            <person name="Pineiro-Iglesias B."/>
            <person name="Unosson C."/>
            <person name="Inganas E."/>
            <person name="Ohlen M."/>
            <person name="Cardew S."/>
            <person name="Jensie-Markopoulos S."/>
            <person name="Salva-Serra F."/>
            <person name="Jaen-Luchoro D."/>
            <person name="Karlsson R."/>
            <person name="Svensson-Stadler L."/>
            <person name="Chun J."/>
            <person name="Moore E."/>
        </authorList>
    </citation>
    <scope>NUCLEOTIDE SEQUENCE [LARGE SCALE GENOMIC DNA]</scope>
    <source>
        <strain evidence="1 2">CCUG 54555</strain>
    </source>
</reference>
<accession>A0A6H9SV02</accession>
<name>A0A6H9SV02_9BURK</name>
<organism evidence="1 2">
    <name type="scientific">Burkholderia latens</name>
    <dbReference type="NCBI Taxonomy" id="488446"/>
    <lineage>
        <taxon>Bacteria</taxon>
        <taxon>Pseudomonadati</taxon>
        <taxon>Pseudomonadota</taxon>
        <taxon>Betaproteobacteria</taxon>
        <taxon>Burkholderiales</taxon>
        <taxon>Burkholderiaceae</taxon>
        <taxon>Burkholderia</taxon>
        <taxon>Burkholderia cepacia complex</taxon>
    </lineage>
</organism>
<dbReference type="InterPro" id="IPR021769">
    <property type="entry name" value="DUF3331"/>
</dbReference>
<dbReference type="Proteomes" id="UP000430232">
    <property type="component" value="Unassembled WGS sequence"/>
</dbReference>
<protein>
    <submittedName>
        <fullName evidence="1">DUF3331 domain-containing protein</fullName>
    </submittedName>
</protein>
<dbReference type="Pfam" id="PF11811">
    <property type="entry name" value="DUF3331"/>
    <property type="match status" value="1"/>
</dbReference>
<comment type="caution">
    <text evidence="1">The sequence shown here is derived from an EMBL/GenBank/DDBJ whole genome shotgun (WGS) entry which is preliminary data.</text>
</comment>
<dbReference type="OrthoDB" id="9152922at2"/>
<gene>
    <name evidence="1" type="ORF">F7R21_12630</name>
</gene>